<evidence type="ECO:0000313" key="2">
    <source>
        <dbReference type="Proteomes" id="UP000799750"/>
    </source>
</evidence>
<dbReference type="AlphaFoldDB" id="A0A6A6QQD1"/>
<gene>
    <name evidence="1" type="ORF">BU16DRAFT_39714</name>
</gene>
<keyword evidence="2" id="KW-1185">Reference proteome</keyword>
<sequence>MSKVTLRLLLASSHIARPPIRLLAPFFNGHSRDRSRLAFRPTTLQNRHHYSLQNKMPHSSLRRPSAFSKVSQLINRLHVRPRPPFTALHRARAPKGRSHHELHPRLSLDDSLGVKHRVMLKQLANQNSRRMETPDTLALFLMDLIGLVRVWNYTRDGRLAARRLD</sequence>
<name>A0A6A6QQD1_9PEZI</name>
<evidence type="ECO:0000313" key="1">
    <source>
        <dbReference type="EMBL" id="KAF2494362.1"/>
    </source>
</evidence>
<accession>A0A6A6QQD1</accession>
<dbReference type="EMBL" id="MU004190">
    <property type="protein sequence ID" value="KAF2494362.1"/>
    <property type="molecule type" value="Genomic_DNA"/>
</dbReference>
<proteinExistence type="predicted"/>
<dbReference type="Proteomes" id="UP000799750">
    <property type="component" value="Unassembled WGS sequence"/>
</dbReference>
<reference evidence="1" key="1">
    <citation type="journal article" date="2020" name="Stud. Mycol.">
        <title>101 Dothideomycetes genomes: a test case for predicting lifestyles and emergence of pathogens.</title>
        <authorList>
            <person name="Haridas S."/>
            <person name="Albert R."/>
            <person name="Binder M."/>
            <person name="Bloem J."/>
            <person name="Labutti K."/>
            <person name="Salamov A."/>
            <person name="Andreopoulos B."/>
            <person name="Baker S."/>
            <person name="Barry K."/>
            <person name="Bills G."/>
            <person name="Bluhm B."/>
            <person name="Cannon C."/>
            <person name="Castanera R."/>
            <person name="Culley D."/>
            <person name="Daum C."/>
            <person name="Ezra D."/>
            <person name="Gonzalez J."/>
            <person name="Henrissat B."/>
            <person name="Kuo A."/>
            <person name="Liang C."/>
            <person name="Lipzen A."/>
            <person name="Lutzoni F."/>
            <person name="Magnuson J."/>
            <person name="Mondo S."/>
            <person name="Nolan M."/>
            <person name="Ohm R."/>
            <person name="Pangilinan J."/>
            <person name="Park H.-J."/>
            <person name="Ramirez L."/>
            <person name="Alfaro M."/>
            <person name="Sun H."/>
            <person name="Tritt A."/>
            <person name="Yoshinaga Y."/>
            <person name="Zwiers L.-H."/>
            <person name="Turgeon B."/>
            <person name="Goodwin S."/>
            <person name="Spatafora J."/>
            <person name="Crous P."/>
            <person name="Grigoriev I."/>
        </authorList>
    </citation>
    <scope>NUCLEOTIDE SEQUENCE</scope>
    <source>
        <strain evidence="1">CBS 269.34</strain>
    </source>
</reference>
<protein>
    <submittedName>
        <fullName evidence="1">Uncharacterized protein</fullName>
    </submittedName>
</protein>
<organism evidence="1 2">
    <name type="scientific">Lophium mytilinum</name>
    <dbReference type="NCBI Taxonomy" id="390894"/>
    <lineage>
        <taxon>Eukaryota</taxon>
        <taxon>Fungi</taxon>
        <taxon>Dikarya</taxon>
        <taxon>Ascomycota</taxon>
        <taxon>Pezizomycotina</taxon>
        <taxon>Dothideomycetes</taxon>
        <taxon>Pleosporomycetidae</taxon>
        <taxon>Mytilinidiales</taxon>
        <taxon>Mytilinidiaceae</taxon>
        <taxon>Lophium</taxon>
    </lineage>
</organism>